<dbReference type="AlphaFoldDB" id="A0AAD4XR53"/>
<evidence type="ECO:0000313" key="2">
    <source>
        <dbReference type="EMBL" id="KAI3935365.1"/>
    </source>
</evidence>
<dbReference type="EMBL" id="JAJJMB010006269">
    <property type="protein sequence ID" value="KAI3935365.1"/>
    <property type="molecule type" value="Genomic_DNA"/>
</dbReference>
<feature type="compositionally biased region" description="Low complexity" evidence="1">
    <location>
        <begin position="14"/>
        <end position="33"/>
    </location>
</feature>
<name>A0AAD4XR53_9MAGN</name>
<comment type="caution">
    <text evidence="2">The sequence shown here is derived from an EMBL/GenBank/DDBJ whole genome shotgun (WGS) entry which is preliminary data.</text>
</comment>
<gene>
    <name evidence="2" type="ORF">MKW98_027185</name>
</gene>
<protein>
    <submittedName>
        <fullName evidence="2">Uncharacterized protein</fullName>
    </submittedName>
</protein>
<sequence>MSPPFRHCTLPNNQVQAALPSPAPSQSPAQSSPVISEVPASPAPEIAVTPTISEQATTTAPDDVSSTAQSLQSDPSAEPQVQSTTQQQGHTMVTRAKAGITKPIQKLCLTATKHPPHVQVLTNGIEVKLQRNALSVIEPPTVLRKINGADTLESHVHLIDYNSTMS</sequence>
<accession>A0AAD4XR53</accession>
<proteinExistence type="predicted"/>
<dbReference type="Proteomes" id="UP001202328">
    <property type="component" value="Unassembled WGS sequence"/>
</dbReference>
<evidence type="ECO:0000313" key="3">
    <source>
        <dbReference type="Proteomes" id="UP001202328"/>
    </source>
</evidence>
<evidence type="ECO:0000256" key="1">
    <source>
        <dbReference type="SAM" id="MobiDB-lite"/>
    </source>
</evidence>
<organism evidence="2 3">
    <name type="scientific">Papaver atlanticum</name>
    <dbReference type="NCBI Taxonomy" id="357466"/>
    <lineage>
        <taxon>Eukaryota</taxon>
        <taxon>Viridiplantae</taxon>
        <taxon>Streptophyta</taxon>
        <taxon>Embryophyta</taxon>
        <taxon>Tracheophyta</taxon>
        <taxon>Spermatophyta</taxon>
        <taxon>Magnoliopsida</taxon>
        <taxon>Ranunculales</taxon>
        <taxon>Papaveraceae</taxon>
        <taxon>Papaveroideae</taxon>
        <taxon>Papaver</taxon>
    </lineage>
</organism>
<feature type="region of interest" description="Disordered" evidence="1">
    <location>
        <begin position="1"/>
        <end position="93"/>
    </location>
</feature>
<keyword evidence="3" id="KW-1185">Reference proteome</keyword>
<feature type="compositionally biased region" description="Polar residues" evidence="1">
    <location>
        <begin position="50"/>
        <end position="91"/>
    </location>
</feature>
<reference evidence="2" key="1">
    <citation type="submission" date="2022-04" db="EMBL/GenBank/DDBJ databases">
        <title>A functionally conserved STORR gene fusion in Papaver species that diverged 16.8 million years ago.</title>
        <authorList>
            <person name="Catania T."/>
        </authorList>
    </citation>
    <scope>NUCLEOTIDE SEQUENCE</scope>
    <source>
        <strain evidence="2">S-188037</strain>
    </source>
</reference>